<evidence type="ECO:0000313" key="3">
    <source>
        <dbReference type="Proteomes" id="UP001221366"/>
    </source>
</evidence>
<dbReference type="PANTHER" id="PTHR42879">
    <property type="entry name" value="3-OXOACYL-(ACYL-CARRIER-PROTEIN) REDUCTASE"/>
    <property type="match status" value="1"/>
</dbReference>
<dbReference type="PRINTS" id="PR00081">
    <property type="entry name" value="GDHRDH"/>
</dbReference>
<accession>A0ABT5Y3Z3</accession>
<organism evidence="2 3">
    <name type="scientific">Flagellimonas yonaguniensis</name>
    <dbReference type="NCBI Taxonomy" id="3031325"/>
    <lineage>
        <taxon>Bacteria</taxon>
        <taxon>Pseudomonadati</taxon>
        <taxon>Bacteroidota</taxon>
        <taxon>Flavobacteriia</taxon>
        <taxon>Flavobacteriales</taxon>
        <taxon>Flavobacteriaceae</taxon>
        <taxon>Flagellimonas</taxon>
    </lineage>
</organism>
<keyword evidence="3" id="KW-1185">Reference proteome</keyword>
<gene>
    <name evidence="2" type="ORF">PY092_18555</name>
</gene>
<reference evidence="2 3" key="1">
    <citation type="submission" date="2023-03" db="EMBL/GenBank/DDBJ databases">
        <title>Muricauda XX sp. nov. and Muricauda XXX sp. nov., two novel species isolated from Okinawa Trough.</title>
        <authorList>
            <person name="Cao W."/>
            <person name="Deng X."/>
        </authorList>
    </citation>
    <scope>NUCLEOTIDE SEQUENCE [LARGE SCALE GENOMIC DNA]</scope>
    <source>
        <strain evidence="2 3">334s03</strain>
    </source>
</reference>
<evidence type="ECO:0000313" key="2">
    <source>
        <dbReference type="EMBL" id="MDF0718170.1"/>
    </source>
</evidence>
<dbReference type="Proteomes" id="UP001221366">
    <property type="component" value="Unassembled WGS sequence"/>
</dbReference>
<evidence type="ECO:0000256" key="1">
    <source>
        <dbReference type="ARBA" id="ARBA00006484"/>
    </source>
</evidence>
<comment type="caution">
    <text evidence="2">The sequence shown here is derived from an EMBL/GenBank/DDBJ whole genome shotgun (WGS) entry which is preliminary data.</text>
</comment>
<dbReference type="InterPro" id="IPR050259">
    <property type="entry name" value="SDR"/>
</dbReference>
<name>A0ABT5Y3Z3_9FLAO</name>
<sequence length="260" mass="27948">MNLELKDKVAFVAGASQGMGAAVAKELSSEGAIVYACARTKEKIEEKAKGIEGQTGVKVIPLVCDVTSESDIIKAYEVIREQHGKLDLLFTNSGAPAAGNLSSLSSEEWENGYQTIISSVRHLCYHAIDLLSDQSSIVINTSSYIRQPSVDYTLASNLRMAVAGMVKTFSEELAPNIRVNGIAPGYTNTEVVANYVKMVAGEKKQNLEETEKQMAANIPLGRFASPEEIGKVVTFLLSPAASFVHGSIWTIDGGESKFPI</sequence>
<dbReference type="Gene3D" id="3.40.50.720">
    <property type="entry name" value="NAD(P)-binding Rossmann-like Domain"/>
    <property type="match status" value="1"/>
</dbReference>
<dbReference type="RefSeq" id="WP_275617245.1">
    <property type="nucleotide sequence ID" value="NZ_JARFVB010000020.1"/>
</dbReference>
<dbReference type="InterPro" id="IPR036291">
    <property type="entry name" value="NAD(P)-bd_dom_sf"/>
</dbReference>
<dbReference type="Pfam" id="PF13561">
    <property type="entry name" value="adh_short_C2"/>
    <property type="match status" value="1"/>
</dbReference>
<comment type="similarity">
    <text evidence="1">Belongs to the short-chain dehydrogenases/reductases (SDR) family.</text>
</comment>
<proteinExistence type="inferred from homology"/>
<dbReference type="EMBL" id="JARFVB010000020">
    <property type="protein sequence ID" value="MDF0718170.1"/>
    <property type="molecule type" value="Genomic_DNA"/>
</dbReference>
<dbReference type="InterPro" id="IPR002347">
    <property type="entry name" value="SDR_fam"/>
</dbReference>
<dbReference type="PANTHER" id="PTHR42879:SF6">
    <property type="entry name" value="NADPH-DEPENDENT REDUCTASE BACG"/>
    <property type="match status" value="1"/>
</dbReference>
<protein>
    <submittedName>
        <fullName evidence="2">SDR family oxidoreductase</fullName>
    </submittedName>
</protein>
<dbReference type="SUPFAM" id="SSF51735">
    <property type="entry name" value="NAD(P)-binding Rossmann-fold domains"/>
    <property type="match status" value="1"/>
</dbReference>